<reference evidence="11 12" key="1">
    <citation type="journal article" date="2020" name="Nat. Food">
        <title>A phased Vanilla planifolia genome enables genetic improvement of flavour and production.</title>
        <authorList>
            <person name="Hasing T."/>
            <person name="Tang H."/>
            <person name="Brym M."/>
            <person name="Khazi F."/>
            <person name="Huang T."/>
            <person name="Chambers A.H."/>
        </authorList>
    </citation>
    <scope>NUCLEOTIDE SEQUENCE [LARGE SCALE GENOMIC DNA]</scope>
    <source>
        <tissue evidence="11">Leaf</tissue>
    </source>
</reference>
<evidence type="ECO:0000313" key="12">
    <source>
        <dbReference type="Proteomes" id="UP000636800"/>
    </source>
</evidence>
<sequence length="705" mass="78102">MTGASMSQEIHHRNVYSLSEEFDRHEANQTQHKMQTLSSRRGKLRVRDFEPTTAESAVSVLAVAGHLVPIEIVEDRDAAAVYVSSCASNTISEMFNFSNTAELIDCQNPHGYHRLQQQLSPITSKWYAGDRLGMVQLNPGNITSLDEASGADSPTAIQLFFMNPQSASTASIVDGPQAQQCQRTFSASSLPPMGALSDAVSTLHPHHPVYQSHAFLGTAYASIGDAAGLGVGHVIDNQVLSLSLSSPLKQFELAKAEDQQRIRPEGLPFNVNSTHKQQEQHPNHHQPPHVPSHDRYGSHVIAGPNVHMSYSTMDTANLLRTSKYAWAAQELLEEFCNLRTNKTGRNFPNPNPSRGGGAASTSTTVASSSSLKDFPHLSAADRFENQRKKSKLLSMLDEVDRRYNHYSEEMQMVVNSFDTVIGLGSAAPYTALAKKAMSRHFRCLKDAMAAQLKRTCELLGEKDAGIVSGLTKGDTPRLRLIDQSLRQQRAFQQTGMMDHDAWRPQRGLPDRSVNILRAWLFEHFLHPYPGDADKHLLARQAGLSRNQVTNWFINARVRLWKPMVEEMYIKEAKDEADLQRKDEETNSQMLVVAKTQLMQQQKQPQDAQQSPESDAPESDHSAAHISMSQVHHEQLRFVSPIEHRTRPPVINPGLHDVDIYRRVAVAHEGFSYAAAATASRAGDVSLTLGLQQAGGNAPENSRFGV</sequence>
<dbReference type="SUPFAM" id="SSF46689">
    <property type="entry name" value="Homeodomain-like"/>
    <property type="match status" value="1"/>
</dbReference>
<keyword evidence="5 8" id="KW-0371">Homeobox</keyword>
<evidence type="ECO:0000256" key="5">
    <source>
        <dbReference type="ARBA" id="ARBA00023155"/>
    </source>
</evidence>
<dbReference type="GO" id="GO:0005634">
    <property type="term" value="C:nucleus"/>
    <property type="evidence" value="ECO:0007669"/>
    <property type="project" value="UniProtKB-SubCell"/>
</dbReference>
<dbReference type="InterPro" id="IPR008422">
    <property type="entry name" value="KN_HD"/>
</dbReference>
<evidence type="ECO:0000256" key="7">
    <source>
        <dbReference type="ARBA" id="ARBA00023242"/>
    </source>
</evidence>
<feature type="compositionally biased region" description="Low complexity" evidence="9">
    <location>
        <begin position="596"/>
        <end position="609"/>
    </location>
</feature>
<keyword evidence="6" id="KW-0804">Transcription</keyword>
<dbReference type="InterPro" id="IPR001356">
    <property type="entry name" value="HD"/>
</dbReference>
<dbReference type="InterPro" id="IPR009057">
    <property type="entry name" value="Homeodomain-like_sf"/>
</dbReference>
<evidence type="ECO:0000256" key="2">
    <source>
        <dbReference type="ARBA" id="ARBA00006454"/>
    </source>
</evidence>
<evidence type="ECO:0000256" key="8">
    <source>
        <dbReference type="PROSITE-ProRule" id="PRU00108"/>
    </source>
</evidence>
<evidence type="ECO:0000256" key="9">
    <source>
        <dbReference type="SAM" id="MobiDB-lite"/>
    </source>
</evidence>
<keyword evidence="3" id="KW-0805">Transcription regulation</keyword>
<evidence type="ECO:0000256" key="3">
    <source>
        <dbReference type="ARBA" id="ARBA00023015"/>
    </source>
</evidence>
<feature type="region of interest" description="Disordered" evidence="9">
    <location>
        <begin position="342"/>
        <end position="367"/>
    </location>
</feature>
<organism evidence="11 12">
    <name type="scientific">Vanilla planifolia</name>
    <name type="common">Vanilla</name>
    <dbReference type="NCBI Taxonomy" id="51239"/>
    <lineage>
        <taxon>Eukaryota</taxon>
        <taxon>Viridiplantae</taxon>
        <taxon>Streptophyta</taxon>
        <taxon>Embryophyta</taxon>
        <taxon>Tracheophyta</taxon>
        <taxon>Spermatophyta</taxon>
        <taxon>Magnoliopsida</taxon>
        <taxon>Liliopsida</taxon>
        <taxon>Asparagales</taxon>
        <taxon>Orchidaceae</taxon>
        <taxon>Vanilloideae</taxon>
        <taxon>Vanilleae</taxon>
        <taxon>Vanilla</taxon>
    </lineage>
</organism>
<evidence type="ECO:0000256" key="1">
    <source>
        <dbReference type="ARBA" id="ARBA00004123"/>
    </source>
</evidence>
<accession>A0A835UK41</accession>
<feature type="region of interest" description="Disordered" evidence="9">
    <location>
        <begin position="596"/>
        <end position="622"/>
    </location>
</feature>
<comment type="similarity">
    <text evidence="2">Belongs to the TALE/BELL homeobox family.</text>
</comment>
<keyword evidence="4 8" id="KW-0238">DNA-binding</keyword>
<evidence type="ECO:0000313" key="11">
    <source>
        <dbReference type="EMBL" id="KAG0464378.1"/>
    </source>
</evidence>
<dbReference type="FunFam" id="1.10.10.60:FF:000083">
    <property type="entry name" value="BEL1-like homeodomain protein 4"/>
    <property type="match status" value="1"/>
</dbReference>
<dbReference type="SMART" id="SM00389">
    <property type="entry name" value="HOX"/>
    <property type="match status" value="1"/>
</dbReference>
<evidence type="ECO:0000256" key="6">
    <source>
        <dbReference type="ARBA" id="ARBA00023163"/>
    </source>
</evidence>
<dbReference type="PROSITE" id="PS50071">
    <property type="entry name" value="HOMEOBOX_2"/>
    <property type="match status" value="1"/>
</dbReference>
<keyword evidence="7 8" id="KW-0539">Nucleus</keyword>
<proteinExistence type="inferred from homology"/>
<dbReference type="PANTHER" id="PTHR11850">
    <property type="entry name" value="HOMEOBOX PROTEIN TRANSCRIPTION FACTORS"/>
    <property type="match status" value="1"/>
</dbReference>
<keyword evidence="12" id="KW-1185">Reference proteome</keyword>
<comment type="subcellular location">
    <subcellularLocation>
        <location evidence="1 8">Nucleus</location>
    </subcellularLocation>
</comment>
<dbReference type="GO" id="GO:0003677">
    <property type="term" value="F:DNA binding"/>
    <property type="evidence" value="ECO:0007669"/>
    <property type="project" value="UniProtKB-UniRule"/>
</dbReference>
<dbReference type="Gene3D" id="1.10.10.60">
    <property type="entry name" value="Homeodomain-like"/>
    <property type="match status" value="1"/>
</dbReference>
<dbReference type="Proteomes" id="UP000636800">
    <property type="component" value="Chromosome 10"/>
</dbReference>
<evidence type="ECO:0000259" key="10">
    <source>
        <dbReference type="PROSITE" id="PS50071"/>
    </source>
</evidence>
<dbReference type="GO" id="GO:0006355">
    <property type="term" value="P:regulation of DNA-templated transcription"/>
    <property type="evidence" value="ECO:0007669"/>
    <property type="project" value="InterPro"/>
</dbReference>
<feature type="region of interest" description="Disordered" evidence="9">
    <location>
        <begin position="256"/>
        <end position="299"/>
    </location>
</feature>
<dbReference type="CDD" id="cd00086">
    <property type="entry name" value="homeodomain"/>
    <property type="match status" value="1"/>
</dbReference>
<name>A0A835UK41_VANPL</name>
<dbReference type="OrthoDB" id="10260857at2759"/>
<feature type="DNA-binding region" description="Homeobox" evidence="8">
    <location>
        <begin position="501"/>
        <end position="563"/>
    </location>
</feature>
<dbReference type="Pfam" id="PF05920">
    <property type="entry name" value="Homeobox_KN"/>
    <property type="match status" value="1"/>
</dbReference>
<dbReference type="InterPro" id="IPR050224">
    <property type="entry name" value="TALE_homeobox"/>
</dbReference>
<dbReference type="AlphaFoldDB" id="A0A835UK41"/>
<dbReference type="SMART" id="SM00574">
    <property type="entry name" value="POX"/>
    <property type="match status" value="1"/>
</dbReference>
<comment type="caution">
    <text evidence="11">The sequence shown here is derived from an EMBL/GenBank/DDBJ whole genome shotgun (WGS) entry which is preliminary data.</text>
</comment>
<feature type="domain" description="Homeobox" evidence="10">
    <location>
        <begin position="499"/>
        <end position="562"/>
    </location>
</feature>
<dbReference type="EMBL" id="JADCNL010000010">
    <property type="protein sequence ID" value="KAG0464378.1"/>
    <property type="molecule type" value="Genomic_DNA"/>
</dbReference>
<gene>
    <name evidence="11" type="ORF">HPP92_020447</name>
</gene>
<protein>
    <recommendedName>
        <fullName evidence="10">Homeobox domain-containing protein</fullName>
    </recommendedName>
</protein>
<dbReference type="Pfam" id="PF07526">
    <property type="entry name" value="POX"/>
    <property type="match status" value="1"/>
</dbReference>
<evidence type="ECO:0000256" key="4">
    <source>
        <dbReference type="ARBA" id="ARBA00023125"/>
    </source>
</evidence>
<dbReference type="InterPro" id="IPR006563">
    <property type="entry name" value="POX_dom"/>
</dbReference>